<dbReference type="AlphaFoldDB" id="A0A8X8XGB0"/>
<evidence type="ECO:0000256" key="9">
    <source>
        <dbReference type="ARBA" id="ARBA00023232"/>
    </source>
</evidence>
<dbReference type="InterPro" id="IPR008948">
    <property type="entry name" value="L-Aspartase-like"/>
</dbReference>
<dbReference type="EC" id="4.3.1.24" evidence="6 12"/>
<sequence length="705" mass="76089">MAAENGFCVKQGSDPLNWAAAAEGLSGSHVEAVKAMVEEFRKGAVRLGGETLTIAQVAAIAARDNAVSVELAESARAGVMASSDWVMESMNKGTDSYGVTTGFGATSHRRTKQGGALQKELIRFLNAGIFGNGTESNHTLPHSATRAAMLVRINTLLQGYSGIRFEILEALAKFLNHNVTPCLPLRGTITASGDLVPLSYIAGLLTGRPNSKAVGPASEPLSAEEAFKLAGVAGGFFELQPKEGLALVNGTAVGSGLASIALYEANILALLAEVMSAVFAEVMNGKPEFTDHLTHRLKHHPGQIEAAAIMEHILDGSAYVKAAEKLHETDPLQKPKQDRYALRTSPQWLGPQVEVIRTATKMIEREINSVNDNPLIDVSRNKALHGGNFQGTPIGVSMDNSRLAIASIGKLMFAQFSELVNDFYNNGLPSNLSGGRNPSLDYGFKGAEIAMASYCSELQFLANPVTNHVQSAEQHNQDVNSLGLISSRKTVEALDILKLMSSTFLVALCQAIDLRHLEENLRLAVKNTVSQVAKRTLTMGVNGELHPSRFCEKDLLRVVDREYVFAYVDDPCLATYPLMQKLRQVLVDHALKNGEGEKNLNTSIFQKIQAFEAELELLLPKEVEGARSALEAGNPTIANKIKECRSYPLYKFVREELGAVFLTGEKAVSPGEEGEKVFTALSNGLIVDPLLKCLEAWNGEPLPIC</sequence>
<dbReference type="Gene3D" id="1.10.275.10">
    <property type="entry name" value="Fumarase/aspartase (N-terminal domain)"/>
    <property type="match status" value="1"/>
</dbReference>
<dbReference type="Gene3D" id="1.10.274.20">
    <property type="entry name" value="Phenylalanine ammonia-lyase 1, domain 3"/>
    <property type="match status" value="1"/>
</dbReference>
<dbReference type="CDD" id="cd00332">
    <property type="entry name" value="PAL-HAL"/>
    <property type="match status" value="1"/>
</dbReference>
<dbReference type="EMBL" id="PNBA02000009">
    <property type="protein sequence ID" value="KAG6412059.1"/>
    <property type="molecule type" value="Genomic_DNA"/>
</dbReference>
<accession>A0A8X8XGB0</accession>
<comment type="similarity">
    <text evidence="4 11">Belongs to the PAL/histidase family.</text>
</comment>
<reference evidence="13" key="2">
    <citation type="submission" date="2020-08" db="EMBL/GenBank/DDBJ databases">
        <title>Plant Genome Project.</title>
        <authorList>
            <person name="Zhang R.-G."/>
        </authorList>
    </citation>
    <scope>NUCLEOTIDE SEQUENCE</scope>
    <source>
        <strain evidence="13">Huo1</strain>
        <tissue evidence="13">Leaf</tissue>
    </source>
</reference>
<evidence type="ECO:0000256" key="5">
    <source>
        <dbReference type="ARBA" id="ARBA00011881"/>
    </source>
</evidence>
<evidence type="ECO:0000256" key="11">
    <source>
        <dbReference type="RuleBase" id="RU003954"/>
    </source>
</evidence>
<dbReference type="InterPro" id="IPR001106">
    <property type="entry name" value="Aromatic_Lyase"/>
</dbReference>
<dbReference type="GO" id="GO:0005737">
    <property type="term" value="C:cytoplasm"/>
    <property type="evidence" value="ECO:0007669"/>
    <property type="project" value="UniProtKB-SubCell"/>
</dbReference>
<comment type="subunit">
    <text evidence="5">Homotetramer.</text>
</comment>
<comment type="function">
    <text evidence="1">This is a key enzyme of plant metabolism catalyzing the first reaction in the biosynthesis from L-phenylalanine of a wide variety of natural products based on the phenylpropane skeleton.</text>
</comment>
<evidence type="ECO:0000256" key="8">
    <source>
        <dbReference type="ARBA" id="ARBA00023051"/>
    </source>
</evidence>
<dbReference type="InterPro" id="IPR022313">
    <property type="entry name" value="Phe/His_NH3-lyase_AS"/>
</dbReference>
<evidence type="ECO:0000256" key="2">
    <source>
        <dbReference type="ARBA" id="ARBA00004496"/>
    </source>
</evidence>
<dbReference type="Gene3D" id="1.20.200.10">
    <property type="entry name" value="Fumarase/aspartase (Central domain)"/>
    <property type="match status" value="1"/>
</dbReference>
<comment type="catalytic activity">
    <reaction evidence="12">
        <text>L-phenylalanine = (E)-cinnamate + NH4(+)</text>
        <dbReference type="Rhea" id="RHEA:21384"/>
        <dbReference type="ChEBI" id="CHEBI:15669"/>
        <dbReference type="ChEBI" id="CHEBI:28938"/>
        <dbReference type="ChEBI" id="CHEBI:58095"/>
        <dbReference type="EC" id="4.3.1.24"/>
    </reaction>
</comment>
<dbReference type="SUPFAM" id="SSF48557">
    <property type="entry name" value="L-aspartase-like"/>
    <property type="match status" value="1"/>
</dbReference>
<dbReference type="InterPro" id="IPR024083">
    <property type="entry name" value="Fumarase/histidase_N"/>
</dbReference>
<dbReference type="GO" id="GO:0045548">
    <property type="term" value="F:phenylalanine ammonia-lyase activity"/>
    <property type="evidence" value="ECO:0007669"/>
    <property type="project" value="UniProtKB-EC"/>
</dbReference>
<dbReference type="InterPro" id="IPR005922">
    <property type="entry name" value="Phe_NH3-lyase"/>
</dbReference>
<dbReference type="PANTHER" id="PTHR10362">
    <property type="entry name" value="HISTIDINE AMMONIA-LYASE"/>
    <property type="match status" value="1"/>
</dbReference>
<dbReference type="Proteomes" id="UP000298416">
    <property type="component" value="Unassembled WGS sequence"/>
</dbReference>
<dbReference type="OrthoDB" id="10051290at2759"/>
<proteinExistence type="inferred from homology"/>
<organism evidence="13">
    <name type="scientific">Salvia splendens</name>
    <name type="common">Scarlet sage</name>
    <dbReference type="NCBI Taxonomy" id="180675"/>
    <lineage>
        <taxon>Eukaryota</taxon>
        <taxon>Viridiplantae</taxon>
        <taxon>Streptophyta</taxon>
        <taxon>Embryophyta</taxon>
        <taxon>Tracheophyta</taxon>
        <taxon>Spermatophyta</taxon>
        <taxon>Magnoliopsida</taxon>
        <taxon>eudicotyledons</taxon>
        <taxon>Gunneridae</taxon>
        <taxon>Pentapetalae</taxon>
        <taxon>asterids</taxon>
        <taxon>lamiids</taxon>
        <taxon>Lamiales</taxon>
        <taxon>Lamiaceae</taxon>
        <taxon>Nepetoideae</taxon>
        <taxon>Mentheae</taxon>
        <taxon>Salviinae</taxon>
        <taxon>Salvia</taxon>
        <taxon>Salvia subgen. Calosphace</taxon>
        <taxon>core Calosphace</taxon>
    </lineage>
</organism>
<comment type="pathway">
    <text evidence="3 12">Phenylpropanoid metabolism; trans-cinnamate biosynthesis; trans-cinnamate from L-phenylalanine: step 1/1.</text>
</comment>
<keyword evidence="7" id="KW-0963">Cytoplasm</keyword>
<keyword evidence="9" id="KW-0585">Phenylalanine catabolism</keyword>
<dbReference type="FunFam" id="1.20.200.10:FF:000009">
    <property type="entry name" value="Phenylalanine ammonia-lyase"/>
    <property type="match status" value="1"/>
</dbReference>
<evidence type="ECO:0000256" key="3">
    <source>
        <dbReference type="ARBA" id="ARBA00005138"/>
    </source>
</evidence>
<comment type="subcellular location">
    <subcellularLocation>
        <location evidence="2 12">Cytoplasm</location>
    </subcellularLocation>
</comment>
<dbReference type="Pfam" id="PF00221">
    <property type="entry name" value="Lyase_aromatic"/>
    <property type="match status" value="1"/>
</dbReference>
<evidence type="ECO:0000313" key="13">
    <source>
        <dbReference type="EMBL" id="KAG6412059.1"/>
    </source>
</evidence>
<keyword evidence="14" id="KW-1185">Reference proteome</keyword>
<keyword evidence="10 11" id="KW-0456">Lyase</keyword>
<dbReference type="FunFam" id="1.10.274.20:FF:000001">
    <property type="entry name" value="Phenylalanine ammonia-lyase"/>
    <property type="match status" value="1"/>
</dbReference>
<evidence type="ECO:0000256" key="4">
    <source>
        <dbReference type="ARBA" id="ARBA00007238"/>
    </source>
</evidence>
<name>A0A8X8XGB0_SALSN</name>
<evidence type="ECO:0000313" key="14">
    <source>
        <dbReference type="Proteomes" id="UP000298416"/>
    </source>
</evidence>
<dbReference type="NCBIfam" id="TIGR01226">
    <property type="entry name" value="phe_am_lyase"/>
    <property type="match status" value="1"/>
</dbReference>
<dbReference type="PROSITE" id="PS00488">
    <property type="entry name" value="PAL_HISTIDASE"/>
    <property type="match status" value="1"/>
</dbReference>
<evidence type="ECO:0000256" key="1">
    <source>
        <dbReference type="ARBA" id="ARBA00002235"/>
    </source>
</evidence>
<evidence type="ECO:0000256" key="12">
    <source>
        <dbReference type="RuleBase" id="RU003955"/>
    </source>
</evidence>
<dbReference type="GO" id="GO:0009698">
    <property type="term" value="P:phenylpropanoid metabolic process"/>
    <property type="evidence" value="ECO:0007669"/>
    <property type="project" value="UniProtKB-KW"/>
</dbReference>
<dbReference type="GO" id="GO:0006559">
    <property type="term" value="P:L-phenylalanine catabolic process"/>
    <property type="evidence" value="ECO:0007669"/>
    <property type="project" value="UniProtKB-KW"/>
</dbReference>
<keyword evidence="8 12" id="KW-0587">Phenylpropanoid metabolism</keyword>
<gene>
    <name evidence="13" type="ORF">SASPL_124722</name>
</gene>
<evidence type="ECO:0000256" key="10">
    <source>
        <dbReference type="ARBA" id="ARBA00023239"/>
    </source>
</evidence>
<reference evidence="13" key="1">
    <citation type="submission" date="2018-01" db="EMBL/GenBank/DDBJ databases">
        <authorList>
            <person name="Mao J.F."/>
        </authorList>
    </citation>
    <scope>NUCLEOTIDE SEQUENCE</scope>
    <source>
        <strain evidence="13">Huo1</strain>
        <tissue evidence="13">Leaf</tissue>
    </source>
</reference>
<protein>
    <recommendedName>
        <fullName evidence="6 12">Phenylalanine ammonia-lyase</fullName>
        <ecNumber evidence="6 12">4.3.1.24</ecNumber>
    </recommendedName>
</protein>
<comment type="caution">
    <text evidence="13">The sequence shown here is derived from an EMBL/GenBank/DDBJ whole genome shotgun (WGS) entry which is preliminary data.</text>
</comment>
<dbReference type="FunFam" id="1.10.275.10:FF:000009">
    <property type="entry name" value="Phenylalanine ammonia-lyase"/>
    <property type="match status" value="1"/>
</dbReference>
<evidence type="ECO:0000256" key="6">
    <source>
        <dbReference type="ARBA" id="ARBA00012139"/>
    </source>
</evidence>
<dbReference type="InterPro" id="IPR023144">
    <property type="entry name" value="Phe_NH3-lyase_shielding_dom_sf"/>
</dbReference>
<evidence type="ECO:0000256" key="7">
    <source>
        <dbReference type="ARBA" id="ARBA00022490"/>
    </source>
</evidence>